<reference evidence="1" key="1">
    <citation type="journal article" date="2014" name="Front. Microbiol.">
        <title>High frequency of phylogenetically diverse reductive dehalogenase-homologous genes in deep subseafloor sedimentary metagenomes.</title>
        <authorList>
            <person name="Kawai M."/>
            <person name="Futagami T."/>
            <person name="Toyoda A."/>
            <person name="Takaki Y."/>
            <person name="Nishi S."/>
            <person name="Hori S."/>
            <person name="Arai W."/>
            <person name="Tsubouchi T."/>
            <person name="Morono Y."/>
            <person name="Uchiyama I."/>
            <person name="Ito T."/>
            <person name="Fujiyama A."/>
            <person name="Inagaki F."/>
            <person name="Takami H."/>
        </authorList>
    </citation>
    <scope>NUCLEOTIDE SEQUENCE</scope>
    <source>
        <strain evidence="1">Expedition CK06-06</strain>
    </source>
</reference>
<feature type="non-terminal residue" evidence="1">
    <location>
        <position position="1"/>
    </location>
</feature>
<proteinExistence type="predicted"/>
<dbReference type="EMBL" id="BARV01027499">
    <property type="protein sequence ID" value="GAI37972.1"/>
    <property type="molecule type" value="Genomic_DNA"/>
</dbReference>
<dbReference type="AlphaFoldDB" id="X1N1W0"/>
<comment type="caution">
    <text evidence="1">The sequence shown here is derived from an EMBL/GenBank/DDBJ whole genome shotgun (WGS) entry which is preliminary data.</text>
</comment>
<evidence type="ECO:0000313" key="1">
    <source>
        <dbReference type="EMBL" id="GAI37972.1"/>
    </source>
</evidence>
<accession>X1N1W0</accession>
<protein>
    <submittedName>
        <fullName evidence="1">Uncharacterized protein</fullName>
    </submittedName>
</protein>
<sequence>EPVIEPAESIAMRRYIRWLLRESREMMEKL</sequence>
<name>X1N1W0_9ZZZZ</name>
<organism evidence="1">
    <name type="scientific">marine sediment metagenome</name>
    <dbReference type="NCBI Taxonomy" id="412755"/>
    <lineage>
        <taxon>unclassified sequences</taxon>
        <taxon>metagenomes</taxon>
        <taxon>ecological metagenomes</taxon>
    </lineage>
</organism>
<gene>
    <name evidence="1" type="ORF">S06H3_44240</name>
</gene>